<evidence type="ECO:0000313" key="1">
    <source>
        <dbReference type="EMBL" id="KKO09563.1"/>
    </source>
</evidence>
<accession>A0A0F9WB30</accession>
<dbReference type="Pfam" id="PF02585">
    <property type="entry name" value="PIG-L"/>
    <property type="match status" value="1"/>
</dbReference>
<dbReference type="InterPro" id="IPR024078">
    <property type="entry name" value="LmbE-like_dom_sf"/>
</dbReference>
<comment type="caution">
    <text evidence="1">The sequence shown here is derived from an EMBL/GenBank/DDBJ whole genome shotgun (WGS) entry which is preliminary data.</text>
</comment>
<proteinExistence type="predicted"/>
<dbReference type="Gene3D" id="3.40.50.10320">
    <property type="entry name" value="LmbE-like"/>
    <property type="match status" value="1"/>
</dbReference>
<reference evidence="1" key="1">
    <citation type="journal article" date="2015" name="Nature">
        <title>Complex archaea that bridge the gap between prokaryotes and eukaryotes.</title>
        <authorList>
            <person name="Spang A."/>
            <person name="Saw J.H."/>
            <person name="Jorgensen S.L."/>
            <person name="Zaremba-Niedzwiedzka K."/>
            <person name="Martijn J."/>
            <person name="Lind A.E."/>
            <person name="van Eijk R."/>
            <person name="Schleper C."/>
            <person name="Guy L."/>
            <person name="Ettema T.J."/>
        </authorList>
    </citation>
    <scope>NUCLEOTIDE SEQUENCE</scope>
</reference>
<organism evidence="1">
    <name type="scientific">marine sediment metagenome</name>
    <dbReference type="NCBI Taxonomy" id="412755"/>
    <lineage>
        <taxon>unclassified sequences</taxon>
        <taxon>metagenomes</taxon>
        <taxon>ecological metagenomes</taxon>
    </lineage>
</organism>
<name>A0A0F9WB30_9ZZZZ</name>
<gene>
    <name evidence="1" type="ORF">LCGC14_0030560</name>
</gene>
<evidence type="ECO:0008006" key="2">
    <source>
        <dbReference type="Google" id="ProtNLM"/>
    </source>
</evidence>
<sequence>MKYEHLTNNGSPLHAWKNSEHLSRLPSVTCEKLVPAHARAVIISPHPDDEILGCGGILQLLARNQRSLMLISVTNGSASHRDSKLWTSERLGIIRPQESAEALRRLGLSMNDMQWIHGGFPDADVSSHEEQLKQFLRTYLRPTDVIFTPWQDDGHHDHAAVARAALTVGAEIGAAVHEVPVWAWQWASPEDPRIPWKRAYKVHLDRWTQARKRHAIQAFASQLTADPDAGLPPAISPGTLERLQQSFEVVFI</sequence>
<dbReference type="PANTHER" id="PTHR12993">
    <property type="entry name" value="N-ACETYLGLUCOSAMINYL-PHOSPHATIDYLINOSITOL DE-N-ACETYLASE-RELATED"/>
    <property type="match status" value="1"/>
</dbReference>
<dbReference type="AlphaFoldDB" id="A0A0F9WB30"/>
<protein>
    <recommendedName>
        <fullName evidence="2">PIG-L family deacetylase</fullName>
    </recommendedName>
</protein>
<dbReference type="PANTHER" id="PTHR12993:SF29">
    <property type="entry name" value="BLR3841 PROTEIN"/>
    <property type="match status" value="1"/>
</dbReference>
<dbReference type="EMBL" id="LAZR01000006">
    <property type="protein sequence ID" value="KKO09563.1"/>
    <property type="molecule type" value="Genomic_DNA"/>
</dbReference>
<dbReference type="SUPFAM" id="SSF102588">
    <property type="entry name" value="LmbE-like"/>
    <property type="match status" value="1"/>
</dbReference>
<dbReference type="GO" id="GO:0016811">
    <property type="term" value="F:hydrolase activity, acting on carbon-nitrogen (but not peptide) bonds, in linear amides"/>
    <property type="evidence" value="ECO:0007669"/>
    <property type="project" value="TreeGrafter"/>
</dbReference>
<dbReference type="InterPro" id="IPR003737">
    <property type="entry name" value="GlcNAc_PI_deacetylase-related"/>
</dbReference>